<comment type="caution">
    <text evidence="2">The sequence shown here is derived from an EMBL/GenBank/DDBJ whole genome shotgun (WGS) entry which is preliminary data.</text>
</comment>
<sequence>MMVRPKPIRSDGQLSSLAGPRESSTLRPSDRLETAAVKKQQERDDVCPGMEEQDVTSAHGVPHDGDSDSSPDGSDTDSSLDDEHPEQSMKQ</sequence>
<dbReference type="AlphaFoldDB" id="A0A401TVL4"/>
<evidence type="ECO:0000313" key="3">
    <source>
        <dbReference type="Proteomes" id="UP000287033"/>
    </source>
</evidence>
<feature type="non-terminal residue" evidence="2">
    <location>
        <position position="91"/>
    </location>
</feature>
<evidence type="ECO:0000256" key="1">
    <source>
        <dbReference type="SAM" id="MobiDB-lite"/>
    </source>
</evidence>
<dbReference type="EMBL" id="BEZZ01192820">
    <property type="protein sequence ID" value="GCC46682.1"/>
    <property type="molecule type" value="Genomic_DNA"/>
</dbReference>
<name>A0A401TVL4_CHIPU</name>
<accession>A0A401TVL4</accession>
<feature type="region of interest" description="Disordered" evidence="1">
    <location>
        <begin position="1"/>
        <end position="91"/>
    </location>
</feature>
<organism evidence="2 3">
    <name type="scientific">Chiloscyllium punctatum</name>
    <name type="common">Brownbanded bambooshark</name>
    <name type="synonym">Hemiscyllium punctatum</name>
    <dbReference type="NCBI Taxonomy" id="137246"/>
    <lineage>
        <taxon>Eukaryota</taxon>
        <taxon>Metazoa</taxon>
        <taxon>Chordata</taxon>
        <taxon>Craniata</taxon>
        <taxon>Vertebrata</taxon>
        <taxon>Chondrichthyes</taxon>
        <taxon>Elasmobranchii</taxon>
        <taxon>Galeomorphii</taxon>
        <taxon>Galeoidea</taxon>
        <taxon>Orectolobiformes</taxon>
        <taxon>Hemiscylliidae</taxon>
        <taxon>Chiloscyllium</taxon>
    </lineage>
</organism>
<proteinExistence type="predicted"/>
<feature type="compositionally biased region" description="Basic and acidic residues" evidence="1">
    <location>
        <begin position="81"/>
        <end position="91"/>
    </location>
</feature>
<feature type="compositionally biased region" description="Polar residues" evidence="1">
    <location>
        <begin position="12"/>
        <end position="27"/>
    </location>
</feature>
<protein>
    <submittedName>
        <fullName evidence="2">Uncharacterized protein</fullName>
    </submittedName>
</protein>
<reference evidence="2 3" key="1">
    <citation type="journal article" date="2018" name="Nat. Ecol. Evol.">
        <title>Shark genomes provide insights into elasmobranch evolution and the origin of vertebrates.</title>
        <authorList>
            <person name="Hara Y"/>
            <person name="Yamaguchi K"/>
            <person name="Onimaru K"/>
            <person name="Kadota M"/>
            <person name="Koyanagi M"/>
            <person name="Keeley SD"/>
            <person name="Tatsumi K"/>
            <person name="Tanaka K"/>
            <person name="Motone F"/>
            <person name="Kageyama Y"/>
            <person name="Nozu R"/>
            <person name="Adachi N"/>
            <person name="Nishimura O"/>
            <person name="Nakagawa R"/>
            <person name="Tanegashima C"/>
            <person name="Kiyatake I"/>
            <person name="Matsumoto R"/>
            <person name="Murakumo K"/>
            <person name="Nishida K"/>
            <person name="Terakita A"/>
            <person name="Kuratani S"/>
            <person name="Sato K"/>
            <person name="Hyodo S Kuraku.S."/>
        </authorList>
    </citation>
    <scope>NUCLEOTIDE SEQUENCE [LARGE SCALE GENOMIC DNA]</scope>
</reference>
<keyword evidence="3" id="KW-1185">Reference proteome</keyword>
<gene>
    <name evidence="2" type="ORF">chiPu_0030776</name>
</gene>
<evidence type="ECO:0000313" key="2">
    <source>
        <dbReference type="EMBL" id="GCC46682.1"/>
    </source>
</evidence>
<dbReference type="Proteomes" id="UP000287033">
    <property type="component" value="Unassembled WGS sequence"/>
</dbReference>